<feature type="transmembrane region" description="Helical" evidence="1">
    <location>
        <begin position="57"/>
        <end position="79"/>
    </location>
</feature>
<feature type="transmembrane region" description="Helical" evidence="1">
    <location>
        <begin position="26"/>
        <end position="51"/>
    </location>
</feature>
<name>A0A0D2GQ56_9BACT</name>
<sequence>MNNIIYNIGVFRTLCERDIKIFRHTLLGTFIDTCITLAFEILLVGYLYPAMGMPSNYIGPLFVGSIFFTALNIAFNTSIERVFELREHGSIFYHISLPCSTFVVFIQYILSITIRILLLLGPLLFLGVRLLSLTAHTNFVSALGILIYLSFSVSFIATFSLWLAYFADLEWYIDNVWPRILAPTLDLSATFFIWKSILRVSTVWAFIFLASPFTHMTEGLRSLLFAPSDYLPLSICLVALLAMYVGLIWLLKRAIVKTIDPVL</sequence>
<organism evidence="2 3">
    <name type="scientific">candidate division TM6 bacterium JCVI TM6SC1</name>
    <dbReference type="NCBI Taxonomy" id="1306947"/>
    <lineage>
        <taxon>Bacteria</taxon>
        <taxon>Candidatus Babelota</taxon>
        <taxon>Vermiphilus</taxon>
    </lineage>
</organism>
<feature type="transmembrane region" description="Helical" evidence="1">
    <location>
        <begin position="145"/>
        <end position="167"/>
    </location>
</feature>
<gene>
    <name evidence="2" type="ORF">J120_00945</name>
</gene>
<feature type="transmembrane region" description="Helical" evidence="1">
    <location>
        <begin position="230"/>
        <end position="251"/>
    </location>
</feature>
<dbReference type="STRING" id="1306947.J120_00945"/>
<keyword evidence="1" id="KW-1133">Transmembrane helix</keyword>
<evidence type="ECO:0000313" key="2">
    <source>
        <dbReference type="EMBL" id="KIX85524.1"/>
    </source>
</evidence>
<dbReference type="Proteomes" id="UP000032214">
    <property type="component" value="Unassembled WGS sequence"/>
</dbReference>
<keyword evidence="1" id="KW-0472">Membrane</keyword>
<evidence type="ECO:0000256" key="1">
    <source>
        <dbReference type="SAM" id="Phobius"/>
    </source>
</evidence>
<dbReference type="EMBL" id="ARQD01000001">
    <property type="protein sequence ID" value="KIX85524.1"/>
    <property type="molecule type" value="Genomic_DNA"/>
</dbReference>
<dbReference type="AlphaFoldDB" id="A0A0D2GQ56"/>
<keyword evidence="3" id="KW-1185">Reference proteome</keyword>
<keyword evidence="1" id="KW-0812">Transmembrane</keyword>
<protein>
    <submittedName>
        <fullName evidence="2">Uncharacterized protein</fullName>
    </submittedName>
</protein>
<proteinExistence type="predicted"/>
<evidence type="ECO:0000313" key="3">
    <source>
        <dbReference type="Proteomes" id="UP000032214"/>
    </source>
</evidence>
<accession>A0A0D2GQ56</accession>
<feature type="transmembrane region" description="Helical" evidence="1">
    <location>
        <begin position="187"/>
        <end position="209"/>
    </location>
</feature>
<reference evidence="2 3" key="1">
    <citation type="journal article" date="2013" name="Proc. Natl. Acad. Sci. U.S.A.">
        <title>Candidate phylum TM6 genome recovered from a hospital sink biofilm provides genomic insights into this uncultivated phylum.</title>
        <authorList>
            <person name="McLean J.S."/>
            <person name="Lombardo M.J."/>
            <person name="Badger J.H."/>
            <person name="Edlund A."/>
            <person name="Novotny M."/>
            <person name="Yee-Greenbaum J."/>
            <person name="Vyahhi N."/>
            <person name="Hall A.P."/>
            <person name="Yang Y."/>
            <person name="Dupont C.L."/>
            <person name="Ziegler M.G."/>
            <person name="Chitsaz H."/>
            <person name="Allen A.E."/>
            <person name="Yooseph S."/>
            <person name="Tesler G."/>
            <person name="Pevzner P.A."/>
            <person name="Friedman R.M."/>
            <person name="Nealson K.H."/>
            <person name="Venter J.C."/>
            <person name="Lasken R.S."/>
        </authorList>
    </citation>
    <scope>NUCLEOTIDE SEQUENCE [LARGE SCALE GENOMIC DNA]</scope>
    <source>
        <strain evidence="2 3">TM6SC1</strain>
    </source>
</reference>
<comment type="caution">
    <text evidence="2">The sequence shown here is derived from an EMBL/GenBank/DDBJ whole genome shotgun (WGS) entry which is preliminary data.</text>
</comment>